<evidence type="ECO:0000256" key="3">
    <source>
        <dbReference type="ARBA" id="ARBA00023015"/>
    </source>
</evidence>
<dbReference type="PANTHER" id="PTHR40661">
    <property type="match status" value="1"/>
</dbReference>
<evidence type="ECO:0000259" key="7">
    <source>
        <dbReference type="Pfam" id="PF00717"/>
    </source>
</evidence>
<dbReference type="InterPro" id="IPR019756">
    <property type="entry name" value="Pept_S26A_signal_pept_1_Ser-AS"/>
</dbReference>
<evidence type="ECO:0000313" key="9">
    <source>
        <dbReference type="Proteomes" id="UP001595683"/>
    </source>
</evidence>
<evidence type="ECO:0000256" key="2">
    <source>
        <dbReference type="ARBA" id="ARBA00022801"/>
    </source>
</evidence>
<dbReference type="Proteomes" id="UP001595683">
    <property type="component" value="Unassembled WGS sequence"/>
</dbReference>
<evidence type="ECO:0000256" key="6">
    <source>
        <dbReference type="SAM" id="MobiDB-lite"/>
    </source>
</evidence>
<dbReference type="EMBL" id="JBHRYE010000053">
    <property type="protein sequence ID" value="MFC3673866.1"/>
    <property type="molecule type" value="Genomic_DNA"/>
</dbReference>
<comment type="caution">
    <text evidence="8">The sequence shown here is derived from an EMBL/GenBank/DDBJ whole genome shotgun (WGS) entry which is preliminary data.</text>
</comment>
<sequence>MTKPLESADSTGATGGNGGKPLDPARARLVELADARGVSLSALSGLIGRNASYLQQFVRKGSPRKLEEVDRGTLARFFAVDESELGAPDPVVHVAGALRGEGAGLSAPRSHAEWADIPRLALGASAGPGALANYEVPVGRLRFSSRWLKSQGLDPAMLSVIEVEGDSMEPTLRDSDEILVDRTPRPLRAGIHVIRVDDVLLVKRLEAGAAGMIRVISDNPAYPRMERPMEEVDVVGRVVWKGGKI</sequence>
<keyword evidence="4" id="KW-0238">DNA-binding</keyword>
<gene>
    <name evidence="8" type="ORF">ACFOOT_20800</name>
</gene>
<proteinExistence type="predicted"/>
<keyword evidence="1" id="KW-0645">Protease</keyword>
<dbReference type="InterPro" id="IPR036286">
    <property type="entry name" value="LexA/Signal_pep-like_sf"/>
</dbReference>
<dbReference type="InterPro" id="IPR039418">
    <property type="entry name" value="LexA-like"/>
</dbReference>
<dbReference type="Pfam" id="PF00717">
    <property type="entry name" value="Peptidase_S24"/>
    <property type="match status" value="1"/>
</dbReference>
<keyword evidence="5" id="KW-0804">Transcription</keyword>
<dbReference type="Gene3D" id="2.10.109.10">
    <property type="entry name" value="Umud Fragment, subunit A"/>
    <property type="match status" value="1"/>
</dbReference>
<keyword evidence="9" id="KW-1185">Reference proteome</keyword>
<protein>
    <submittedName>
        <fullName evidence="8">Helix-turn-helix transcriptional regulator</fullName>
    </submittedName>
</protein>
<evidence type="ECO:0000313" key="8">
    <source>
        <dbReference type="EMBL" id="MFC3673866.1"/>
    </source>
</evidence>
<dbReference type="CDD" id="cd06529">
    <property type="entry name" value="S24_LexA-like"/>
    <property type="match status" value="1"/>
</dbReference>
<keyword evidence="3" id="KW-0805">Transcription regulation</keyword>
<evidence type="ECO:0000256" key="5">
    <source>
        <dbReference type="ARBA" id="ARBA00023163"/>
    </source>
</evidence>
<evidence type="ECO:0000256" key="4">
    <source>
        <dbReference type="ARBA" id="ARBA00023125"/>
    </source>
</evidence>
<reference evidence="9" key="1">
    <citation type="journal article" date="2019" name="Int. J. Syst. Evol. Microbiol.">
        <title>The Global Catalogue of Microorganisms (GCM) 10K type strain sequencing project: providing services to taxonomists for standard genome sequencing and annotation.</title>
        <authorList>
            <consortium name="The Broad Institute Genomics Platform"/>
            <consortium name="The Broad Institute Genome Sequencing Center for Infectious Disease"/>
            <person name="Wu L."/>
            <person name="Ma J."/>
        </authorList>
    </citation>
    <scope>NUCLEOTIDE SEQUENCE [LARGE SCALE GENOMIC DNA]</scope>
    <source>
        <strain evidence="9">KCTC 42224</strain>
    </source>
</reference>
<dbReference type="InterPro" id="IPR015927">
    <property type="entry name" value="Peptidase_S24_S26A/B/C"/>
</dbReference>
<dbReference type="PROSITE" id="PS00501">
    <property type="entry name" value="SPASE_I_1"/>
    <property type="match status" value="1"/>
</dbReference>
<dbReference type="PANTHER" id="PTHR40661:SF3">
    <property type="entry name" value="FELS-1 PROPHAGE TRANSCRIPTIONAL REGULATOR"/>
    <property type="match status" value="1"/>
</dbReference>
<keyword evidence="2" id="KW-0378">Hydrolase</keyword>
<feature type="domain" description="Peptidase S24/S26A/S26B/S26C" evidence="7">
    <location>
        <begin position="124"/>
        <end position="239"/>
    </location>
</feature>
<accession>A0ABV7VAJ7</accession>
<feature type="region of interest" description="Disordered" evidence="6">
    <location>
        <begin position="1"/>
        <end position="22"/>
    </location>
</feature>
<dbReference type="SUPFAM" id="SSF51306">
    <property type="entry name" value="LexA/Signal peptidase"/>
    <property type="match status" value="1"/>
</dbReference>
<name>A0ABV7VAJ7_9SPHN</name>
<dbReference type="RefSeq" id="WP_191324607.1">
    <property type="nucleotide sequence ID" value="NZ_BMZP01000010.1"/>
</dbReference>
<evidence type="ECO:0000256" key="1">
    <source>
        <dbReference type="ARBA" id="ARBA00022670"/>
    </source>
</evidence>
<organism evidence="8 9">
    <name type="scientific">Novosphingobium pokkalii</name>
    <dbReference type="NCBI Taxonomy" id="1770194"/>
    <lineage>
        <taxon>Bacteria</taxon>
        <taxon>Pseudomonadati</taxon>
        <taxon>Pseudomonadota</taxon>
        <taxon>Alphaproteobacteria</taxon>
        <taxon>Sphingomonadales</taxon>
        <taxon>Sphingomonadaceae</taxon>
        <taxon>Novosphingobium</taxon>
    </lineage>
</organism>